<dbReference type="EMBL" id="FSFA01000001">
    <property type="protein sequence ID" value="SHW80740.1"/>
    <property type="molecule type" value="Genomic_DNA"/>
</dbReference>
<evidence type="ECO:0000313" key="1">
    <source>
        <dbReference type="EMBL" id="SHW80740.1"/>
    </source>
</evidence>
<proteinExistence type="predicted"/>
<dbReference type="Proteomes" id="UP000185183">
    <property type="component" value="Unassembled WGS sequence"/>
</dbReference>
<gene>
    <name evidence="1" type="ORF">SAMEA2275694_00162</name>
</gene>
<comment type="caution">
    <text evidence="1">The sequence shown here is derived from an EMBL/GenBank/DDBJ whole genome shotgun (WGS) entry which is preliminary data.</text>
</comment>
<evidence type="ECO:0000313" key="2">
    <source>
        <dbReference type="Proteomes" id="UP000185183"/>
    </source>
</evidence>
<sequence length="29" mass="3421">MTWNNVGGYTDARIAVMHLAPDYFRWFMG</sequence>
<protein>
    <submittedName>
        <fullName evidence="1">Uncharacterized protein</fullName>
    </submittedName>
</protein>
<reference evidence="1 2" key="1">
    <citation type="submission" date="2016-11" db="EMBL/GenBank/DDBJ databases">
        <authorList>
            <consortium name="Pathogen Informatics"/>
        </authorList>
    </citation>
    <scope>NUCLEOTIDE SEQUENCE [LARGE SCALE GENOMIC DNA]</scope>
    <source>
        <strain evidence="1 2">968</strain>
    </source>
</reference>
<accession>A0A9Q7WGV4</accession>
<dbReference type="AlphaFoldDB" id="A0A9Q7WGV4"/>
<organism evidence="1 2">
    <name type="scientific">Mycobacteroides abscessus subsp. bolletii</name>
    <dbReference type="NCBI Taxonomy" id="319705"/>
    <lineage>
        <taxon>Bacteria</taxon>
        <taxon>Bacillati</taxon>
        <taxon>Actinomycetota</taxon>
        <taxon>Actinomycetes</taxon>
        <taxon>Mycobacteriales</taxon>
        <taxon>Mycobacteriaceae</taxon>
        <taxon>Mycobacteroides</taxon>
        <taxon>Mycobacteroides abscessus</taxon>
    </lineage>
</organism>
<name>A0A9Q7WGV4_9MYCO</name>